<dbReference type="PROSITE" id="PS51170">
    <property type="entry name" value="CW"/>
    <property type="match status" value="2"/>
</dbReference>
<name>A0A8J7HDU8_9FIRM</name>
<comment type="subcellular location">
    <subcellularLocation>
        <location evidence="1">Cell envelope</location>
    </subcellularLocation>
</comment>
<evidence type="ECO:0000259" key="5">
    <source>
        <dbReference type="Pfam" id="PF18998"/>
    </source>
</evidence>
<dbReference type="InterPro" id="IPR018337">
    <property type="entry name" value="Cell_wall/Cho-bd_repeat"/>
</dbReference>
<keyword evidence="7" id="KW-1185">Reference proteome</keyword>
<dbReference type="Gene3D" id="2.160.20.110">
    <property type="match status" value="1"/>
</dbReference>
<protein>
    <submittedName>
        <fullName evidence="6">InlB B-repeat-containing protein</fullName>
    </submittedName>
</protein>
<evidence type="ECO:0000313" key="6">
    <source>
        <dbReference type="EMBL" id="MBH1941209.1"/>
    </source>
</evidence>
<feature type="repeat" description="Cell wall-binding" evidence="3">
    <location>
        <begin position="1057"/>
        <end position="1077"/>
    </location>
</feature>
<evidence type="ECO:0000313" key="7">
    <source>
        <dbReference type="Proteomes" id="UP000623269"/>
    </source>
</evidence>
<evidence type="ECO:0000256" key="2">
    <source>
        <dbReference type="ARBA" id="ARBA00022737"/>
    </source>
</evidence>
<proteinExistence type="predicted"/>
<dbReference type="EMBL" id="JAEAGR010000009">
    <property type="protein sequence ID" value="MBH1941209.1"/>
    <property type="molecule type" value="Genomic_DNA"/>
</dbReference>
<reference evidence="6" key="1">
    <citation type="submission" date="2020-12" db="EMBL/GenBank/DDBJ databases">
        <title>M. sibirica DSM 26468T genome.</title>
        <authorList>
            <person name="Thieme N."/>
            <person name="Rettenmaier R."/>
            <person name="Zverlov V."/>
            <person name="Liebl W."/>
        </authorList>
    </citation>
    <scope>NUCLEOTIDE SEQUENCE</scope>
    <source>
        <strain evidence="6">DSM 26468</strain>
    </source>
</reference>
<evidence type="ECO:0000256" key="1">
    <source>
        <dbReference type="ARBA" id="ARBA00004196"/>
    </source>
</evidence>
<sequence length="1097" mass="118449">MNLKKIITGFLTVVMLFGLLPQTEPKADSFVWDGTADTSWYNDTDTSFAIYTAEQLAGLAKLVNEGNDFKYKTITLEADIVLNDFTSSIRRPWKSIGHAYELPFNGTFEGNHHVISGIYADDPLITYQGLFGCILRSGTVKNVTVDGYISGLKILGGIVGDNHGSISGCINKVEITALEIGISYVGGITGWNGNGTITECYNLGKISGNGSDIGGIAGGNTGMVQNCYNHGDISGRRPGGIVGRNLSDAIITNCYSIGKIVSSYKAGGIANTNEGYIETGYCLEGTPIAINGEERFLNCSEKSEAAFHNGEVAYLLQENQPSQIWGQYLSGSDRVNYPVLSSSPESMVFLNSSSGYTNPTEVTLLSVSADGSMDTVTSTRIDLVFDTPIAGLSKDNITISSISGEVYEGALIGEGTNWSIALDAVLTQGNISVSLSLPIPPYIFRGSPSEVMVYKVPAVITEVTVTPDYAVLRTGNMQSFTALVEGTNYPSQMVDWSVSGNHSSATRISDLGVLTIASDETATELTVEAVSKENNTKSGTATVTVIKDNHPPVANNPVPVLELLPGGRSETLCAFEIASDEDKDTLSIIDIKSLPDSKIAQISFDKGQVTINGIDVGNTFMVVTVSDGKGGITDIAVPIEVIKLPVVDILIKQSPIKRVQGSTTYELFYQDSIEVTLSFYDDTISRYEYQMVALEDEFNMDGTWNQGSTLKIDPDFKGHVFVRAVYPDGATTLINAQAVIVDKTKPSIYTNYDASASRIDVTVTDMVAGIDQVICTIGSDMTNIINLEPAIENRLQTQYDFTIENLQEGNYGVLIGATDNSGNVADFQIIQVNTGEVPNIERVIVLDDGGGTGSASPASAVSGAAITLSATPNIGYRFKEWQVISPNTLSIQGDTFIMPDQSVTVKAIFEASTVDSHGITFLNDGNIYTSRTVQAGECIGSANWVDPPTRTGYIFNGWYTGINGTGTSFTAQTIVNASITVYAKWIANSNEGPSGGGNDNSDVIQPVSEPEEIIPITQGWVMDDEGQWFCYEEGEPLVGWCIIDDNLYYFNSDGVMQTGWKKDDKGNWYYLTSKGPYKKIWNLRYDLWQLTKQIKFR</sequence>
<dbReference type="RefSeq" id="WP_197661429.1">
    <property type="nucleotide sequence ID" value="NZ_JAEAGR010000009.1"/>
</dbReference>
<keyword evidence="2" id="KW-0677">Repeat</keyword>
<organism evidence="6 7">
    <name type="scientific">Mobilitalea sibirica</name>
    <dbReference type="NCBI Taxonomy" id="1462919"/>
    <lineage>
        <taxon>Bacteria</taxon>
        <taxon>Bacillati</taxon>
        <taxon>Bacillota</taxon>
        <taxon>Clostridia</taxon>
        <taxon>Lachnospirales</taxon>
        <taxon>Lachnospiraceae</taxon>
        <taxon>Mobilitalea</taxon>
    </lineage>
</organism>
<dbReference type="AlphaFoldDB" id="A0A8J7HDU8"/>
<feature type="domain" description="GLUG" evidence="4">
    <location>
        <begin position="237"/>
        <end position="261"/>
    </location>
</feature>
<accession>A0A8J7HDU8</accession>
<feature type="domain" description="Bacterial repeat" evidence="5">
    <location>
        <begin position="845"/>
        <end position="912"/>
    </location>
</feature>
<dbReference type="InterPro" id="IPR013378">
    <property type="entry name" value="InlB-like_B-rpt"/>
</dbReference>
<dbReference type="SUPFAM" id="SSF69360">
    <property type="entry name" value="Cell wall binding repeat"/>
    <property type="match status" value="1"/>
</dbReference>
<dbReference type="InterPro" id="IPR011493">
    <property type="entry name" value="GLUG"/>
</dbReference>
<dbReference type="Pfam" id="PF18998">
    <property type="entry name" value="Flg_new_2"/>
    <property type="match status" value="1"/>
</dbReference>
<dbReference type="InterPro" id="IPR044060">
    <property type="entry name" value="Bacterial_rp_domain"/>
</dbReference>
<evidence type="ECO:0000259" key="4">
    <source>
        <dbReference type="Pfam" id="PF07581"/>
    </source>
</evidence>
<dbReference type="Pfam" id="PF07581">
    <property type="entry name" value="Glug"/>
    <property type="match status" value="1"/>
</dbReference>
<gene>
    <name evidence="6" type="ORF">I5677_09925</name>
</gene>
<evidence type="ECO:0000256" key="3">
    <source>
        <dbReference type="PROSITE-ProRule" id="PRU00591"/>
    </source>
</evidence>
<dbReference type="NCBIfam" id="TIGR02543">
    <property type="entry name" value="List_Bact_rpt"/>
    <property type="match status" value="1"/>
</dbReference>
<feature type="repeat" description="Cell wall-binding" evidence="3">
    <location>
        <begin position="1037"/>
        <end position="1056"/>
    </location>
</feature>
<dbReference type="Gene3D" id="2.60.40.4270">
    <property type="entry name" value="Listeria-Bacteroides repeat domain"/>
    <property type="match status" value="1"/>
</dbReference>
<dbReference type="GO" id="GO:0030313">
    <property type="term" value="C:cell envelope"/>
    <property type="evidence" value="ECO:0007669"/>
    <property type="project" value="UniProtKB-SubCell"/>
</dbReference>
<dbReference type="Proteomes" id="UP000623269">
    <property type="component" value="Unassembled WGS sequence"/>
</dbReference>
<dbReference type="InterPro" id="IPR042229">
    <property type="entry name" value="Listeria/Bacterioides_rpt_sf"/>
</dbReference>
<dbReference type="Gene3D" id="2.10.270.10">
    <property type="entry name" value="Cholin Binding"/>
    <property type="match status" value="1"/>
</dbReference>
<dbReference type="Pfam" id="PF19127">
    <property type="entry name" value="Choline_bind_3"/>
    <property type="match status" value="1"/>
</dbReference>
<dbReference type="Pfam" id="PF09479">
    <property type="entry name" value="Flg_new"/>
    <property type="match status" value="1"/>
</dbReference>
<comment type="caution">
    <text evidence="6">The sequence shown here is derived from an EMBL/GenBank/DDBJ whole genome shotgun (WGS) entry which is preliminary data.</text>
</comment>